<evidence type="ECO:0000259" key="4">
    <source>
        <dbReference type="PROSITE" id="PS50043"/>
    </source>
</evidence>
<evidence type="ECO:0000256" key="2">
    <source>
        <dbReference type="ARBA" id="ARBA00023125"/>
    </source>
</evidence>
<dbReference type="SUPFAM" id="SSF46894">
    <property type="entry name" value="C-terminal effector domain of the bipartite response regulators"/>
    <property type="match status" value="1"/>
</dbReference>
<keyword evidence="3" id="KW-0804">Transcription</keyword>
<comment type="caution">
    <text evidence="5">The sequence shown here is derived from an EMBL/GenBank/DDBJ whole genome shotgun (WGS) entry which is preliminary data.</text>
</comment>
<reference evidence="5 6" key="1">
    <citation type="submission" date="2017-11" db="EMBL/GenBank/DDBJ databases">
        <title>Genomic Encyclopedia of Archaeal and Bacterial Type Strains, Phase II (KMG-II): From Individual Species to Whole Genera.</title>
        <authorList>
            <person name="Goeker M."/>
        </authorList>
    </citation>
    <scope>NUCLEOTIDE SEQUENCE [LARGE SCALE GENOMIC DNA]</scope>
    <source>
        <strain evidence="5 6">DSM 16400</strain>
    </source>
</reference>
<dbReference type="Gene3D" id="1.10.10.10">
    <property type="entry name" value="Winged helix-like DNA-binding domain superfamily/Winged helix DNA-binding domain"/>
    <property type="match status" value="1"/>
</dbReference>
<dbReference type="GO" id="GO:0006355">
    <property type="term" value="P:regulation of DNA-templated transcription"/>
    <property type="evidence" value="ECO:0007669"/>
    <property type="project" value="InterPro"/>
</dbReference>
<dbReference type="GO" id="GO:0003677">
    <property type="term" value="F:DNA binding"/>
    <property type="evidence" value="ECO:0007669"/>
    <property type="project" value="UniProtKB-KW"/>
</dbReference>
<evidence type="ECO:0000313" key="6">
    <source>
        <dbReference type="Proteomes" id="UP000231742"/>
    </source>
</evidence>
<proteinExistence type="predicted"/>
<dbReference type="PROSITE" id="PS50043">
    <property type="entry name" value="HTH_LUXR_2"/>
    <property type="match status" value="1"/>
</dbReference>
<evidence type="ECO:0000313" key="5">
    <source>
        <dbReference type="EMBL" id="PJJ81769.1"/>
    </source>
</evidence>
<dbReference type="RefSeq" id="WP_100388425.1">
    <property type="nucleotide sequence ID" value="NZ_BMZU01000001.1"/>
</dbReference>
<dbReference type="Proteomes" id="UP000231742">
    <property type="component" value="Unassembled WGS sequence"/>
</dbReference>
<dbReference type="Pfam" id="PF00196">
    <property type="entry name" value="GerE"/>
    <property type="match status" value="1"/>
</dbReference>
<dbReference type="CDD" id="cd06170">
    <property type="entry name" value="LuxR_C_like"/>
    <property type="match status" value="1"/>
</dbReference>
<dbReference type="PANTHER" id="PTHR44688">
    <property type="entry name" value="DNA-BINDING TRANSCRIPTIONAL ACTIVATOR DEVR_DOSR"/>
    <property type="match status" value="1"/>
</dbReference>
<dbReference type="PRINTS" id="PR00038">
    <property type="entry name" value="HTHLUXR"/>
</dbReference>
<accession>A0A2M9D7S2</accession>
<dbReference type="InterPro" id="IPR029016">
    <property type="entry name" value="GAF-like_dom_sf"/>
</dbReference>
<keyword evidence="1" id="KW-0805">Transcription regulation</keyword>
<keyword evidence="6" id="KW-1185">Reference proteome</keyword>
<evidence type="ECO:0000256" key="1">
    <source>
        <dbReference type="ARBA" id="ARBA00023015"/>
    </source>
</evidence>
<evidence type="ECO:0000256" key="3">
    <source>
        <dbReference type="ARBA" id="ARBA00023163"/>
    </source>
</evidence>
<gene>
    <name evidence="5" type="ORF">CLV85_0950</name>
</gene>
<dbReference type="InterPro" id="IPR036388">
    <property type="entry name" value="WH-like_DNA-bd_sf"/>
</dbReference>
<organism evidence="5 6">
    <name type="scientific">Salinibacterium amurskyense</name>
    <dbReference type="NCBI Taxonomy" id="205941"/>
    <lineage>
        <taxon>Bacteria</taxon>
        <taxon>Bacillati</taxon>
        <taxon>Actinomycetota</taxon>
        <taxon>Actinomycetes</taxon>
        <taxon>Micrococcales</taxon>
        <taxon>Microbacteriaceae</taxon>
        <taxon>Salinibacterium</taxon>
    </lineage>
</organism>
<dbReference type="PANTHER" id="PTHR44688:SF25">
    <property type="entry name" value="HTH LUXR-TYPE DOMAIN-CONTAINING PROTEIN"/>
    <property type="match status" value="1"/>
</dbReference>
<dbReference type="InterPro" id="IPR016032">
    <property type="entry name" value="Sig_transdc_resp-reg_C-effctor"/>
</dbReference>
<dbReference type="AlphaFoldDB" id="A0A2M9D7S2"/>
<dbReference type="SUPFAM" id="SSF55781">
    <property type="entry name" value="GAF domain-like"/>
    <property type="match status" value="1"/>
</dbReference>
<dbReference type="SMART" id="SM00421">
    <property type="entry name" value="HTH_LUXR"/>
    <property type="match status" value="1"/>
</dbReference>
<feature type="domain" description="HTH luxR-type" evidence="4">
    <location>
        <begin position="217"/>
        <end position="282"/>
    </location>
</feature>
<dbReference type="Gene3D" id="3.30.450.40">
    <property type="match status" value="1"/>
</dbReference>
<dbReference type="InterPro" id="IPR000792">
    <property type="entry name" value="Tscrpt_reg_LuxR_C"/>
</dbReference>
<name>A0A2M9D7S2_9MICO</name>
<sequence>MAQMSEPSDFDLIQQATREIASSTGFSLSFGGLTSGIELTVNAFSGARTSNLDGLKVRKERGLGGLAMAHRSPRFTRDYERASDITHDYDSAVLGEGVVSLLAIPIIAGGTLRGLIYAGSHSLVEPDAAAARPAVAIAAALGNELAIRDEVTRRMVALRANPGGGLSPVAEEHLREQFAQLRQLAATVSDRDVKKKLHDIGRGLTDALSVGDPNLLSRDQSVQLSPRETDVLSCVALGYSNSRTAALLSLTEQTVKGYLGSAMKKLDASSRFTAVSSARKLGLLP</sequence>
<protein>
    <submittedName>
        <fullName evidence="5">Regulatory LuxR family protein</fullName>
    </submittedName>
</protein>
<dbReference type="EMBL" id="PGFH01000001">
    <property type="protein sequence ID" value="PJJ81769.1"/>
    <property type="molecule type" value="Genomic_DNA"/>
</dbReference>
<keyword evidence="2" id="KW-0238">DNA-binding</keyword>